<dbReference type="InterPro" id="IPR023561">
    <property type="entry name" value="Carbonic_anhydrase_a-class"/>
</dbReference>
<dbReference type="PROSITE" id="PS00162">
    <property type="entry name" value="ALPHA_CA_1"/>
    <property type="match status" value="1"/>
</dbReference>
<keyword evidence="8 17" id="KW-0732">Signal</keyword>
<keyword evidence="13 17" id="KW-0456">Lyase</keyword>
<evidence type="ECO:0000256" key="7">
    <source>
        <dbReference type="ARBA" id="ARBA00022723"/>
    </source>
</evidence>
<dbReference type="GO" id="GO:0008270">
    <property type="term" value="F:zinc ion binding"/>
    <property type="evidence" value="ECO:0007669"/>
    <property type="project" value="UniProtKB-UniRule"/>
</dbReference>
<evidence type="ECO:0000256" key="3">
    <source>
        <dbReference type="ARBA" id="ARBA00010718"/>
    </source>
</evidence>
<comment type="function">
    <text evidence="15">Catalyzes the reversible hydration of carbon dioxide into bicarbonate and protons and thus is essential to maintaining intracellular and extracellular pH. May stimulate the sodium/bicarbonate transporter activity of SLC4A4 that acts in pH homeostasis. It is essential for acid overload removal from the retina and retina epithelium, and acid release in the choriocapillaris in the choroid.</text>
</comment>
<dbReference type="Proteomes" id="UP000261600">
    <property type="component" value="Unplaced"/>
</dbReference>
<feature type="domain" description="Alpha-carbonic anhydrase" evidence="18">
    <location>
        <begin position="31"/>
        <end position="293"/>
    </location>
</feature>
<protein>
    <recommendedName>
        <fullName evidence="17">Carbonic anhydrase</fullName>
        <ecNumber evidence="17">4.2.1.1</ecNumber>
    </recommendedName>
</protein>
<evidence type="ECO:0000256" key="16">
    <source>
        <dbReference type="ARBA" id="ARBA00049061"/>
    </source>
</evidence>
<evidence type="ECO:0000256" key="12">
    <source>
        <dbReference type="ARBA" id="ARBA00023180"/>
    </source>
</evidence>
<dbReference type="InterPro" id="IPR036398">
    <property type="entry name" value="CA_dom_sf"/>
</dbReference>
<evidence type="ECO:0000256" key="14">
    <source>
        <dbReference type="ARBA" id="ARBA00023288"/>
    </source>
</evidence>
<comment type="subcellular location">
    <subcellularLocation>
        <location evidence="2">Cell membrane</location>
        <topology evidence="2">Lipid-anchor</topology>
        <topology evidence="2">GPI-anchor</topology>
    </subcellularLocation>
</comment>
<feature type="chain" id="PRO_5025075545" description="Carbonic anhydrase" evidence="17">
    <location>
        <begin position="23"/>
        <end position="311"/>
    </location>
</feature>
<evidence type="ECO:0000256" key="4">
    <source>
        <dbReference type="ARBA" id="ARBA00011736"/>
    </source>
</evidence>
<dbReference type="InterPro" id="IPR001148">
    <property type="entry name" value="CA_dom"/>
</dbReference>
<evidence type="ECO:0000256" key="5">
    <source>
        <dbReference type="ARBA" id="ARBA00022475"/>
    </source>
</evidence>
<dbReference type="STRING" id="43700.ENSMALP00000023841"/>
<keyword evidence="6" id="KW-0336">GPI-anchor</keyword>
<dbReference type="GO" id="GO:0004089">
    <property type="term" value="F:carbonate dehydratase activity"/>
    <property type="evidence" value="ECO:0007669"/>
    <property type="project" value="UniProtKB-UniRule"/>
</dbReference>
<evidence type="ECO:0000256" key="6">
    <source>
        <dbReference type="ARBA" id="ARBA00022622"/>
    </source>
</evidence>
<dbReference type="PANTHER" id="PTHR18952">
    <property type="entry name" value="CARBONIC ANHYDRASE"/>
    <property type="match status" value="1"/>
</dbReference>
<comment type="catalytic activity">
    <reaction evidence="16">
        <text>hydrogencarbonate + H(+) = CO2 + H2O</text>
        <dbReference type="Rhea" id="RHEA:10748"/>
        <dbReference type="ChEBI" id="CHEBI:15377"/>
        <dbReference type="ChEBI" id="CHEBI:15378"/>
        <dbReference type="ChEBI" id="CHEBI:16526"/>
        <dbReference type="ChEBI" id="CHEBI:17544"/>
        <dbReference type="EC" id="4.2.1.1"/>
    </reaction>
    <physiologicalReaction direction="left-to-right" evidence="16">
        <dbReference type="Rhea" id="RHEA:10749"/>
    </physiologicalReaction>
    <physiologicalReaction direction="right-to-left" evidence="16">
        <dbReference type="Rhea" id="RHEA:10750"/>
    </physiologicalReaction>
</comment>
<evidence type="ECO:0000313" key="20">
    <source>
        <dbReference type="Proteomes" id="UP000261600"/>
    </source>
</evidence>
<dbReference type="GO" id="GO:0098552">
    <property type="term" value="C:side of membrane"/>
    <property type="evidence" value="ECO:0007669"/>
    <property type="project" value="UniProtKB-KW"/>
</dbReference>
<evidence type="ECO:0000259" key="18">
    <source>
        <dbReference type="PROSITE" id="PS51144"/>
    </source>
</evidence>
<organism evidence="19 20">
    <name type="scientific">Monopterus albus</name>
    <name type="common">Swamp eel</name>
    <dbReference type="NCBI Taxonomy" id="43700"/>
    <lineage>
        <taxon>Eukaryota</taxon>
        <taxon>Metazoa</taxon>
        <taxon>Chordata</taxon>
        <taxon>Craniata</taxon>
        <taxon>Vertebrata</taxon>
        <taxon>Euteleostomi</taxon>
        <taxon>Actinopterygii</taxon>
        <taxon>Neopterygii</taxon>
        <taxon>Teleostei</taxon>
        <taxon>Neoteleostei</taxon>
        <taxon>Acanthomorphata</taxon>
        <taxon>Anabantaria</taxon>
        <taxon>Synbranchiformes</taxon>
        <taxon>Synbranchidae</taxon>
        <taxon>Monopterus</taxon>
    </lineage>
</organism>
<keyword evidence="12" id="KW-0325">Glycoprotein</keyword>
<keyword evidence="14" id="KW-0449">Lipoprotein</keyword>
<keyword evidence="5" id="KW-1003">Cell membrane</keyword>
<evidence type="ECO:0000256" key="15">
    <source>
        <dbReference type="ARBA" id="ARBA00045603"/>
    </source>
</evidence>
<dbReference type="AlphaFoldDB" id="A0A3Q3R0C8"/>
<dbReference type="PANTHER" id="PTHR18952:SF95">
    <property type="entry name" value="CARBONIC ANHYDRASE 4"/>
    <property type="match status" value="1"/>
</dbReference>
<evidence type="ECO:0000256" key="17">
    <source>
        <dbReference type="RuleBase" id="RU367011"/>
    </source>
</evidence>
<sequence length="311" mass="35265">MLSIYILLCLCHFFVSLTLCRCEVTPHQPIKLWCYQSQFRCDHTCTGKFPDSWGKLHHQCSGGAQSPVNIVTRSVQRDEHLIPFKLTGYEKKLHGHLINNGHTIQMDLPSSLKIERGNLTVPYKALQFHLHWGKNGGPGSEHTIDGEQFPMEMHVVHIKEEYDCLSQAAKDGTGVAVLGFFFQEHPSANKKFDPLIDALKNITYPSKTTLRGVSLDMFLPSRDNLTKYFRYDGSLTTPNCSEGVVWSLFESTIPLSKEQLASFSQLRFSDGNHMVNTYRPVQPLNGRQVYYSRGHAVLISTYSYAFCILST</sequence>
<evidence type="ECO:0000256" key="2">
    <source>
        <dbReference type="ARBA" id="ARBA00004609"/>
    </source>
</evidence>
<evidence type="ECO:0000256" key="10">
    <source>
        <dbReference type="ARBA" id="ARBA00023136"/>
    </source>
</evidence>
<dbReference type="Ensembl" id="ENSMALT00000024292.1">
    <property type="protein sequence ID" value="ENSMALP00000023841.1"/>
    <property type="gene ID" value="ENSMALG00000016601.1"/>
</dbReference>
<evidence type="ECO:0000256" key="13">
    <source>
        <dbReference type="ARBA" id="ARBA00023239"/>
    </source>
</evidence>
<accession>A0A3Q3R0C8</accession>
<dbReference type="SUPFAM" id="SSF51069">
    <property type="entry name" value="Carbonic anhydrase"/>
    <property type="match status" value="1"/>
</dbReference>
<evidence type="ECO:0000256" key="9">
    <source>
        <dbReference type="ARBA" id="ARBA00022833"/>
    </source>
</evidence>
<comment type="function">
    <text evidence="17">Reversible hydration of carbon dioxide.</text>
</comment>
<dbReference type="EC" id="4.2.1.1" evidence="17"/>
<evidence type="ECO:0000256" key="8">
    <source>
        <dbReference type="ARBA" id="ARBA00022729"/>
    </source>
</evidence>
<reference evidence="19" key="2">
    <citation type="submission" date="2025-09" db="UniProtKB">
        <authorList>
            <consortium name="Ensembl"/>
        </authorList>
    </citation>
    <scope>IDENTIFICATION</scope>
</reference>
<evidence type="ECO:0000313" key="19">
    <source>
        <dbReference type="Ensembl" id="ENSMALP00000023841.1"/>
    </source>
</evidence>
<dbReference type="GO" id="GO:0005886">
    <property type="term" value="C:plasma membrane"/>
    <property type="evidence" value="ECO:0007669"/>
    <property type="project" value="UniProtKB-SubCell"/>
</dbReference>
<dbReference type="Pfam" id="PF00194">
    <property type="entry name" value="Carb_anhydrase"/>
    <property type="match status" value="1"/>
</dbReference>
<proteinExistence type="inferred from homology"/>
<dbReference type="InterPro" id="IPR041874">
    <property type="entry name" value="CA4/CA15"/>
</dbReference>
<comment type="similarity">
    <text evidence="3 17">Belongs to the alpha-carbonic anhydrase family.</text>
</comment>
<keyword evidence="9 17" id="KW-0862">Zinc</keyword>
<comment type="cofactor">
    <cofactor evidence="1 17">
        <name>Zn(2+)</name>
        <dbReference type="ChEBI" id="CHEBI:29105"/>
    </cofactor>
</comment>
<dbReference type="FunFam" id="3.10.200.10:FF:000003">
    <property type="entry name" value="Carbonic anhydrase 12"/>
    <property type="match status" value="1"/>
</dbReference>
<dbReference type="PROSITE" id="PS51144">
    <property type="entry name" value="ALPHA_CA_2"/>
    <property type="match status" value="1"/>
</dbReference>
<dbReference type="CDD" id="cd03117">
    <property type="entry name" value="alpha_CA_IV_XV_like"/>
    <property type="match status" value="1"/>
</dbReference>
<evidence type="ECO:0000256" key="11">
    <source>
        <dbReference type="ARBA" id="ARBA00023157"/>
    </source>
</evidence>
<keyword evidence="10" id="KW-0472">Membrane</keyword>
<name>A0A3Q3R0C8_MONAL</name>
<keyword evidence="11" id="KW-1015">Disulfide bond</keyword>
<dbReference type="InterPro" id="IPR018338">
    <property type="entry name" value="Carbonic_anhydrase_a-class_CS"/>
</dbReference>
<dbReference type="SMART" id="SM01057">
    <property type="entry name" value="Carb_anhydrase"/>
    <property type="match status" value="1"/>
</dbReference>
<keyword evidence="7 17" id="KW-0479">Metal-binding</keyword>
<feature type="signal peptide" evidence="17">
    <location>
        <begin position="1"/>
        <end position="22"/>
    </location>
</feature>
<keyword evidence="20" id="KW-1185">Reference proteome</keyword>
<evidence type="ECO:0000256" key="1">
    <source>
        <dbReference type="ARBA" id="ARBA00001947"/>
    </source>
</evidence>
<dbReference type="Gene3D" id="3.10.200.10">
    <property type="entry name" value="Alpha carbonic anhydrase"/>
    <property type="match status" value="1"/>
</dbReference>
<comment type="subunit">
    <text evidence="4">Interacts with SLC4A4.</text>
</comment>
<reference evidence="19" key="1">
    <citation type="submission" date="2025-08" db="UniProtKB">
        <authorList>
            <consortium name="Ensembl"/>
        </authorList>
    </citation>
    <scope>IDENTIFICATION</scope>
</reference>